<evidence type="ECO:0000313" key="5">
    <source>
        <dbReference type="Proteomes" id="UP000467635"/>
    </source>
</evidence>
<evidence type="ECO:0000256" key="1">
    <source>
        <dbReference type="ARBA" id="ARBA00022679"/>
    </source>
</evidence>
<dbReference type="AlphaFoldDB" id="A0A7X2SSW2"/>
<dbReference type="SUPFAM" id="SSF55729">
    <property type="entry name" value="Acyl-CoA N-acyltransferases (Nat)"/>
    <property type="match status" value="1"/>
</dbReference>
<dbReference type="CDD" id="cd04301">
    <property type="entry name" value="NAT_SF"/>
    <property type="match status" value="1"/>
</dbReference>
<feature type="domain" description="N-acetyltransferase" evidence="3">
    <location>
        <begin position="5"/>
        <end position="144"/>
    </location>
</feature>
<name>A0A7X2SSW2_9LACO</name>
<keyword evidence="1 4" id="KW-0808">Transferase</keyword>
<comment type="caution">
    <text evidence="4">The sequence shown here is derived from an EMBL/GenBank/DDBJ whole genome shotgun (WGS) entry which is preliminary data.</text>
</comment>
<accession>A0A7X2SSW2</accession>
<organism evidence="4 5">
    <name type="scientific">Ligilactobacillus salivarius</name>
    <dbReference type="NCBI Taxonomy" id="1624"/>
    <lineage>
        <taxon>Bacteria</taxon>
        <taxon>Bacillati</taxon>
        <taxon>Bacillota</taxon>
        <taxon>Bacilli</taxon>
        <taxon>Lactobacillales</taxon>
        <taxon>Lactobacillaceae</taxon>
        <taxon>Ligilactobacillus</taxon>
    </lineage>
</organism>
<reference evidence="4 5" key="1">
    <citation type="submission" date="2019-11" db="EMBL/GenBank/DDBJ databases">
        <title>Draft Genome Sequence of Plant Growth-Promoting Rhizosphere-Associated Bacteria.</title>
        <authorList>
            <person name="Vasilyev I.Y."/>
            <person name="Radchenko V."/>
            <person name="Ilnitskaya E.V."/>
        </authorList>
    </citation>
    <scope>NUCLEOTIDE SEQUENCE [LARGE SCALE GENOMIC DNA]</scope>
    <source>
        <strain evidence="4 5">VRA_01-1sq_f</strain>
    </source>
</reference>
<gene>
    <name evidence="4" type="ORF">GKC33_10875</name>
</gene>
<sequence>MFEVKNSNKLDSQVYRDSLIIREDVFVKEQGVPIEIEIEGEEGPKYYCGYVDGNFVTCARVKIEDGGVWHIQRVATLKDSRGKGYSSSLLRSIEEDARKAKVPYLTLGAQDTAQAFYKKLGYEVVGEGFLDAEMPHHRMDKKLGSRKVLVTKIE</sequence>
<evidence type="ECO:0000256" key="2">
    <source>
        <dbReference type="ARBA" id="ARBA00023315"/>
    </source>
</evidence>
<dbReference type="PANTHER" id="PTHR43420">
    <property type="entry name" value="ACETYLTRANSFERASE"/>
    <property type="match status" value="1"/>
</dbReference>
<evidence type="ECO:0000259" key="3">
    <source>
        <dbReference type="PROSITE" id="PS51186"/>
    </source>
</evidence>
<dbReference type="PROSITE" id="PS51186">
    <property type="entry name" value="GNAT"/>
    <property type="match status" value="1"/>
</dbReference>
<evidence type="ECO:0000313" key="4">
    <source>
        <dbReference type="EMBL" id="MSE09173.1"/>
    </source>
</evidence>
<keyword evidence="2" id="KW-0012">Acyltransferase</keyword>
<dbReference type="GO" id="GO:0016747">
    <property type="term" value="F:acyltransferase activity, transferring groups other than amino-acyl groups"/>
    <property type="evidence" value="ECO:0007669"/>
    <property type="project" value="InterPro"/>
</dbReference>
<dbReference type="Gene3D" id="3.40.630.30">
    <property type="match status" value="1"/>
</dbReference>
<dbReference type="EMBL" id="WKKX01000660">
    <property type="protein sequence ID" value="MSE09173.1"/>
    <property type="molecule type" value="Genomic_DNA"/>
</dbReference>
<dbReference type="InterPro" id="IPR016181">
    <property type="entry name" value="Acyl_CoA_acyltransferase"/>
</dbReference>
<dbReference type="Proteomes" id="UP000467635">
    <property type="component" value="Unassembled WGS sequence"/>
</dbReference>
<dbReference type="Pfam" id="PF13673">
    <property type="entry name" value="Acetyltransf_10"/>
    <property type="match status" value="1"/>
</dbReference>
<dbReference type="InterPro" id="IPR050680">
    <property type="entry name" value="YpeA/RimI_acetyltransf"/>
</dbReference>
<protein>
    <submittedName>
        <fullName evidence="4">GNAT family N-acetyltransferase</fullName>
    </submittedName>
</protein>
<dbReference type="InterPro" id="IPR000182">
    <property type="entry name" value="GNAT_dom"/>
</dbReference>
<proteinExistence type="predicted"/>